<reference evidence="1 2" key="1">
    <citation type="submission" date="2023-08" db="EMBL/GenBank/DDBJ databases">
        <title>A Necator americanus chromosomal reference genome.</title>
        <authorList>
            <person name="Ilik V."/>
            <person name="Petrzelkova K.J."/>
            <person name="Pardy F."/>
            <person name="Fuh T."/>
            <person name="Niatou-Singa F.S."/>
            <person name="Gouil Q."/>
            <person name="Baker L."/>
            <person name="Ritchie M.E."/>
            <person name="Jex A.R."/>
            <person name="Gazzola D."/>
            <person name="Li H."/>
            <person name="Toshio Fujiwara R."/>
            <person name="Zhan B."/>
            <person name="Aroian R.V."/>
            <person name="Pafco B."/>
            <person name="Schwarz E.M."/>
        </authorList>
    </citation>
    <scope>NUCLEOTIDE SEQUENCE [LARGE SCALE GENOMIC DNA]</scope>
    <source>
        <strain evidence="1 2">Aroian</strain>
        <tissue evidence="1">Whole animal</tissue>
    </source>
</reference>
<dbReference type="EMBL" id="JAVFWL010000006">
    <property type="protein sequence ID" value="KAK6766456.1"/>
    <property type="molecule type" value="Genomic_DNA"/>
</dbReference>
<protein>
    <submittedName>
        <fullName evidence="1">Uncharacterized protein</fullName>
    </submittedName>
</protein>
<evidence type="ECO:0000313" key="2">
    <source>
        <dbReference type="Proteomes" id="UP001303046"/>
    </source>
</evidence>
<gene>
    <name evidence="1" type="primary">Necator_chrX.g26181</name>
    <name evidence="1" type="ORF">RB195_026015</name>
</gene>
<comment type="caution">
    <text evidence="1">The sequence shown here is derived from an EMBL/GenBank/DDBJ whole genome shotgun (WGS) entry which is preliminary data.</text>
</comment>
<name>A0ABR1EX84_NECAM</name>
<keyword evidence="2" id="KW-1185">Reference proteome</keyword>
<sequence>MGCSSMVNVSGWERYPLYDAESVFRKKQNTKHKDRNTTNDSGKSMAWAPMFRMLCSLFRRLLCETIVFSVWVMSSLRQYSTGALATALLPLLPISFMSETFYLECPFFYLPTYYVSWL</sequence>
<accession>A0ABR1EX84</accession>
<dbReference type="Proteomes" id="UP001303046">
    <property type="component" value="Unassembled WGS sequence"/>
</dbReference>
<evidence type="ECO:0000313" key="1">
    <source>
        <dbReference type="EMBL" id="KAK6766456.1"/>
    </source>
</evidence>
<proteinExistence type="predicted"/>
<organism evidence="1 2">
    <name type="scientific">Necator americanus</name>
    <name type="common">Human hookworm</name>
    <dbReference type="NCBI Taxonomy" id="51031"/>
    <lineage>
        <taxon>Eukaryota</taxon>
        <taxon>Metazoa</taxon>
        <taxon>Ecdysozoa</taxon>
        <taxon>Nematoda</taxon>
        <taxon>Chromadorea</taxon>
        <taxon>Rhabditida</taxon>
        <taxon>Rhabditina</taxon>
        <taxon>Rhabditomorpha</taxon>
        <taxon>Strongyloidea</taxon>
        <taxon>Ancylostomatidae</taxon>
        <taxon>Bunostominae</taxon>
        <taxon>Necator</taxon>
    </lineage>
</organism>